<dbReference type="PANTHER" id="PTHR16266">
    <property type="entry name" value="WD REPEAT DOMAIN 9"/>
    <property type="match status" value="1"/>
</dbReference>
<feature type="compositionally biased region" description="Basic and acidic residues" evidence="6">
    <location>
        <begin position="655"/>
        <end position="669"/>
    </location>
</feature>
<protein>
    <recommendedName>
        <fullName evidence="7">Bromo domain-containing protein</fullName>
    </recommendedName>
</protein>
<feature type="repeat" description="WD" evidence="5">
    <location>
        <begin position="124"/>
        <end position="166"/>
    </location>
</feature>
<feature type="repeat" description="WD" evidence="5">
    <location>
        <begin position="40"/>
        <end position="71"/>
    </location>
</feature>
<dbReference type="InterPro" id="IPR052060">
    <property type="entry name" value="Bromo_WD_repeat"/>
</dbReference>
<gene>
    <name evidence="8" type="ORF">OMED0936_LOCUS180</name>
</gene>
<evidence type="ECO:0000256" key="6">
    <source>
        <dbReference type="SAM" id="MobiDB-lite"/>
    </source>
</evidence>
<dbReference type="SUPFAM" id="SSF50978">
    <property type="entry name" value="WD40 repeat-like"/>
    <property type="match status" value="1"/>
</dbReference>
<keyword evidence="3 4" id="KW-0103">Bromodomain</keyword>
<dbReference type="InterPro" id="IPR015943">
    <property type="entry name" value="WD40/YVTN_repeat-like_dom_sf"/>
</dbReference>
<feature type="repeat" description="WD" evidence="5">
    <location>
        <begin position="82"/>
        <end position="123"/>
    </location>
</feature>
<dbReference type="Gene3D" id="1.20.920.10">
    <property type="entry name" value="Bromodomain-like"/>
    <property type="match status" value="1"/>
</dbReference>
<dbReference type="Pfam" id="PF00439">
    <property type="entry name" value="Bromodomain"/>
    <property type="match status" value="1"/>
</dbReference>
<dbReference type="AlphaFoldDB" id="A0A7S0T7T8"/>
<accession>A0A7S0T7T8</accession>
<dbReference type="InterPro" id="IPR001487">
    <property type="entry name" value="Bromodomain"/>
</dbReference>
<evidence type="ECO:0000256" key="5">
    <source>
        <dbReference type="PROSITE-ProRule" id="PRU00221"/>
    </source>
</evidence>
<dbReference type="EMBL" id="HBFF01000225">
    <property type="protein sequence ID" value="CAD8727272.1"/>
    <property type="molecule type" value="Transcribed_RNA"/>
</dbReference>
<dbReference type="GO" id="GO:0007010">
    <property type="term" value="P:cytoskeleton organization"/>
    <property type="evidence" value="ECO:0007669"/>
    <property type="project" value="TreeGrafter"/>
</dbReference>
<dbReference type="InterPro" id="IPR057451">
    <property type="entry name" value="BRWD/PHIP_AD"/>
</dbReference>
<dbReference type="Pfam" id="PF25313">
    <property type="entry name" value="BRWD_AD"/>
    <property type="match status" value="1"/>
</dbReference>
<sequence>MIARIRAREIHGSVKRTSELARALTDASTVPQKMNCLRTLRAHRDAAYCAVLSKSGARLVTGGDDRLVKIWCAYNGLLRVACRGHVGEITYVAIDAREEIVASASTDTSVRTWKLDTGAPVAVLLGHTRSITELHFCPKAPHVLLSTADDGTIRLWNALRSSNVVKPLVIDMTRQGAIEGGRVVESNDDDVPLATAMQDGVAEGQMRTRGDQLNSVASPNAGGNQEECQVICGAFNASGTKFAVGTTFCKMHAWSLDLGAFDEDASPPAEAVKSMSSSAKHLNDIASIFFSHSGDRILTSSKDGQARIWEVDATGRRFVCANVLTTPAEAEALRAQLMGATAVNPRRAPTVPAMHVAVWSTDDKYVIASMGDNSIRVFDAFAGKLVHSMHGHTASTYVLQSNPLDSRLAMSASYDGKIIIWDIINGVDVRIFDGSHYNTQLVDGNWHPDGTSIIVSDLSGQFSIFGTGDSSRLLRAKYEQFLQTEFAEENLLGRSEGGHLIDLATGALLNDAFPRNLLCDAMGDPYPDPYQSAYQSGQLAAIGANFMLATAPVPAQGIASLAPVDVEGPWSAPEMGPEPILYRMSDDEDEDEDAGAVDDDEDDEDVQIDEDEEDDDDYDSDFERRSRRRRNRASRARRRTRRGRFDSDFSDSDASEDRATRRSARESRMPQRLGVDAYDTSEDDDDDDGQPRITRRRRRELDDLKLLSNDDDDEEEEEERPKKRAKAPVVSRADMRLHDAYKWLCSPEITVGTYVPQLGDDVVYVAQGHYEYLQDAGRNWRDEAPWQTLTSMRFVEPCRVTSLRYVIADDGTFDTHCLVTLKLMDESIADAGEDFFVRLQRSESPDFLVPLSRYSTAEACKWKRGDNCAALWDNTGCGDMEPWYGMIETARKHEGKWAGSPWNALSVQYFNVQNEEDRFMDHSFWELYADDVMKKEHAKVMYGASSSRAPRRAKFSAVDENTPRLSAAVQKELLGRVQRAANHQRFEAFVDVIGPNETFIRSREGVSANYCSVVPVPMGLSLIQERLRNSYYRQIDAFKSDVELVRINCEIFHGESSDYTAVATDLEDDLLNEIPERDDTELVSSAASAMKSYPAIVCEQPPQPAGTAENGRVSLCVRMRRG</sequence>
<evidence type="ECO:0000256" key="3">
    <source>
        <dbReference type="ARBA" id="ARBA00023117"/>
    </source>
</evidence>
<feature type="compositionally biased region" description="Acidic residues" evidence="6">
    <location>
        <begin position="679"/>
        <end position="688"/>
    </location>
</feature>
<evidence type="ECO:0000313" key="8">
    <source>
        <dbReference type="EMBL" id="CAD8727272.1"/>
    </source>
</evidence>
<dbReference type="InterPro" id="IPR036427">
    <property type="entry name" value="Bromodomain-like_sf"/>
</dbReference>
<evidence type="ECO:0000256" key="4">
    <source>
        <dbReference type="PROSITE-ProRule" id="PRU00035"/>
    </source>
</evidence>
<dbReference type="PROSITE" id="PS50014">
    <property type="entry name" value="BROMODOMAIN_2"/>
    <property type="match status" value="1"/>
</dbReference>
<feature type="repeat" description="WD" evidence="5">
    <location>
        <begin position="278"/>
        <end position="312"/>
    </location>
</feature>
<dbReference type="InterPro" id="IPR019775">
    <property type="entry name" value="WD40_repeat_CS"/>
</dbReference>
<feature type="domain" description="Bromo" evidence="7">
    <location>
        <begin position="1009"/>
        <end position="1060"/>
    </location>
</feature>
<dbReference type="InterPro" id="IPR001680">
    <property type="entry name" value="WD40_rpt"/>
</dbReference>
<dbReference type="GO" id="GO:0006357">
    <property type="term" value="P:regulation of transcription by RNA polymerase II"/>
    <property type="evidence" value="ECO:0007669"/>
    <property type="project" value="TreeGrafter"/>
</dbReference>
<feature type="compositionally biased region" description="Basic residues" evidence="6">
    <location>
        <begin position="625"/>
        <end position="642"/>
    </location>
</feature>
<dbReference type="SMART" id="SM00320">
    <property type="entry name" value="WD40"/>
    <property type="match status" value="7"/>
</dbReference>
<name>A0A7S0T7T8_9CHLO</name>
<evidence type="ECO:0000259" key="7">
    <source>
        <dbReference type="PROSITE" id="PS50014"/>
    </source>
</evidence>
<feature type="compositionally biased region" description="Acidic residues" evidence="6">
    <location>
        <begin position="709"/>
        <end position="718"/>
    </location>
</feature>
<evidence type="ECO:0000256" key="2">
    <source>
        <dbReference type="ARBA" id="ARBA00022737"/>
    </source>
</evidence>
<dbReference type="InterPro" id="IPR036322">
    <property type="entry name" value="WD40_repeat_dom_sf"/>
</dbReference>
<keyword evidence="2" id="KW-0677">Repeat</keyword>
<dbReference type="GO" id="GO:0005634">
    <property type="term" value="C:nucleus"/>
    <property type="evidence" value="ECO:0007669"/>
    <property type="project" value="TreeGrafter"/>
</dbReference>
<dbReference type="PROSITE" id="PS50082">
    <property type="entry name" value="WD_REPEATS_2"/>
    <property type="match status" value="5"/>
</dbReference>
<proteinExistence type="predicted"/>
<dbReference type="PANTHER" id="PTHR16266:SF17">
    <property type="entry name" value="BRWD3"/>
    <property type="match status" value="1"/>
</dbReference>
<dbReference type="PROSITE" id="PS00678">
    <property type="entry name" value="WD_REPEATS_1"/>
    <property type="match status" value="2"/>
</dbReference>
<keyword evidence="1 5" id="KW-0853">WD repeat</keyword>
<dbReference type="SUPFAM" id="SSF47370">
    <property type="entry name" value="Bromodomain"/>
    <property type="match status" value="1"/>
</dbReference>
<dbReference type="GO" id="GO:0008360">
    <property type="term" value="P:regulation of cell shape"/>
    <property type="evidence" value="ECO:0007669"/>
    <property type="project" value="TreeGrafter"/>
</dbReference>
<dbReference type="Pfam" id="PF00400">
    <property type="entry name" value="WD40"/>
    <property type="match status" value="5"/>
</dbReference>
<evidence type="ECO:0000256" key="1">
    <source>
        <dbReference type="ARBA" id="ARBA00022574"/>
    </source>
</evidence>
<dbReference type="PROSITE" id="PS50294">
    <property type="entry name" value="WD_REPEATS_REGION"/>
    <property type="match status" value="4"/>
</dbReference>
<feature type="region of interest" description="Disordered" evidence="6">
    <location>
        <begin position="568"/>
        <end position="728"/>
    </location>
</feature>
<dbReference type="Gene3D" id="2.130.10.10">
    <property type="entry name" value="YVTN repeat-like/Quinoprotein amine dehydrogenase"/>
    <property type="match status" value="2"/>
</dbReference>
<organism evidence="8">
    <name type="scientific">Ostreococcus mediterraneus</name>
    <dbReference type="NCBI Taxonomy" id="1486918"/>
    <lineage>
        <taxon>Eukaryota</taxon>
        <taxon>Viridiplantae</taxon>
        <taxon>Chlorophyta</taxon>
        <taxon>Mamiellophyceae</taxon>
        <taxon>Mamiellales</taxon>
        <taxon>Bathycoccaceae</taxon>
        <taxon>Ostreococcus</taxon>
    </lineage>
</organism>
<dbReference type="SMART" id="SM00297">
    <property type="entry name" value="BROMO"/>
    <property type="match status" value="1"/>
</dbReference>
<feature type="repeat" description="WD" evidence="5">
    <location>
        <begin position="389"/>
        <end position="431"/>
    </location>
</feature>
<reference evidence="8" key="1">
    <citation type="submission" date="2021-01" db="EMBL/GenBank/DDBJ databases">
        <authorList>
            <person name="Corre E."/>
            <person name="Pelletier E."/>
            <person name="Niang G."/>
            <person name="Scheremetjew M."/>
            <person name="Finn R."/>
            <person name="Kale V."/>
            <person name="Holt S."/>
            <person name="Cochrane G."/>
            <person name="Meng A."/>
            <person name="Brown T."/>
            <person name="Cohen L."/>
        </authorList>
    </citation>
    <scope>NUCLEOTIDE SEQUENCE</scope>
    <source>
        <strain evidence="8">Clade-D-RCC2573</strain>
    </source>
</reference>
<feature type="compositionally biased region" description="Acidic residues" evidence="6">
    <location>
        <begin position="586"/>
        <end position="620"/>
    </location>
</feature>